<dbReference type="GO" id="GO:0071269">
    <property type="term" value="P:L-homocysteine biosynthetic process"/>
    <property type="evidence" value="ECO:0007669"/>
    <property type="project" value="TreeGrafter"/>
</dbReference>
<keyword evidence="4 5" id="KW-0663">Pyridoxal phosphate</keyword>
<evidence type="ECO:0000313" key="7">
    <source>
        <dbReference type="EMBL" id="NQV65897.1"/>
    </source>
</evidence>
<dbReference type="Gene3D" id="3.90.1150.10">
    <property type="entry name" value="Aspartate Aminotransferase, domain 1"/>
    <property type="match status" value="1"/>
</dbReference>
<protein>
    <submittedName>
        <fullName evidence="7">Cystathionine gamma-synthase family protein</fullName>
    </submittedName>
</protein>
<comment type="cofactor">
    <cofactor evidence="1 6">
        <name>pyridoxal 5'-phosphate</name>
        <dbReference type="ChEBI" id="CHEBI:597326"/>
    </cofactor>
</comment>
<comment type="caution">
    <text evidence="7">The sequence shown here is derived from an EMBL/GenBank/DDBJ whole genome shotgun (WGS) entry which is preliminary data.</text>
</comment>
<accession>A0A973A9W5</accession>
<dbReference type="InterPro" id="IPR000277">
    <property type="entry name" value="Cys/Met-Metab_PyrdxlP-dep_enz"/>
</dbReference>
<evidence type="ECO:0000256" key="2">
    <source>
        <dbReference type="ARBA" id="ARBA00009077"/>
    </source>
</evidence>
<evidence type="ECO:0000256" key="5">
    <source>
        <dbReference type="PIRSR" id="PIRSR001434-2"/>
    </source>
</evidence>
<evidence type="ECO:0000256" key="4">
    <source>
        <dbReference type="ARBA" id="ARBA00022898"/>
    </source>
</evidence>
<dbReference type="SUPFAM" id="SSF53383">
    <property type="entry name" value="PLP-dependent transferases"/>
    <property type="match status" value="1"/>
</dbReference>
<dbReference type="InterPro" id="IPR015422">
    <property type="entry name" value="PyrdxlP-dep_Trfase_small"/>
</dbReference>
<dbReference type="GO" id="GO:0005737">
    <property type="term" value="C:cytoplasm"/>
    <property type="evidence" value="ECO:0007669"/>
    <property type="project" value="TreeGrafter"/>
</dbReference>
<dbReference type="Gene3D" id="3.40.640.10">
    <property type="entry name" value="Type I PLP-dependent aspartate aminotransferase-like (Major domain)"/>
    <property type="match status" value="1"/>
</dbReference>
<dbReference type="GO" id="GO:0006535">
    <property type="term" value="P:cysteine biosynthetic process from serine"/>
    <property type="evidence" value="ECO:0007669"/>
    <property type="project" value="TreeGrafter"/>
</dbReference>
<dbReference type="FunFam" id="3.40.640.10:FF:000046">
    <property type="entry name" value="Cystathionine gamma-lyase"/>
    <property type="match status" value="1"/>
</dbReference>
<organism evidence="7 8">
    <name type="scientific">SAR86 cluster bacterium</name>
    <dbReference type="NCBI Taxonomy" id="2030880"/>
    <lineage>
        <taxon>Bacteria</taxon>
        <taxon>Pseudomonadati</taxon>
        <taxon>Pseudomonadota</taxon>
        <taxon>Gammaproteobacteria</taxon>
        <taxon>SAR86 cluster</taxon>
    </lineage>
</organism>
<comment type="similarity">
    <text evidence="2 6">Belongs to the trans-sulfuration enzymes family.</text>
</comment>
<dbReference type="GO" id="GO:0019346">
    <property type="term" value="P:transsulfuration"/>
    <property type="evidence" value="ECO:0007669"/>
    <property type="project" value="InterPro"/>
</dbReference>
<dbReference type="PANTHER" id="PTHR43797">
    <property type="entry name" value="HOMOCYSTEINE/CYSTEINE SYNTHASE"/>
    <property type="match status" value="1"/>
</dbReference>
<dbReference type="GO" id="GO:0004124">
    <property type="term" value="F:cysteine synthase activity"/>
    <property type="evidence" value="ECO:0007669"/>
    <property type="project" value="TreeGrafter"/>
</dbReference>
<name>A0A973A9W5_9GAMM</name>
<evidence type="ECO:0000256" key="6">
    <source>
        <dbReference type="RuleBase" id="RU362118"/>
    </source>
</evidence>
<dbReference type="Proteomes" id="UP000754644">
    <property type="component" value="Unassembled WGS sequence"/>
</dbReference>
<evidence type="ECO:0000256" key="1">
    <source>
        <dbReference type="ARBA" id="ARBA00001933"/>
    </source>
</evidence>
<dbReference type="AlphaFoldDB" id="A0A973A9W5"/>
<dbReference type="InterPro" id="IPR006235">
    <property type="entry name" value="OAc-hSer/O-AcSer_sulfhydrylase"/>
</dbReference>
<reference evidence="7" key="1">
    <citation type="submission" date="2020-05" db="EMBL/GenBank/DDBJ databases">
        <title>Sulfur intermediates as new biogeochemical hubs in an aquatic model microbial ecosystem.</title>
        <authorList>
            <person name="Vigneron A."/>
        </authorList>
    </citation>
    <scope>NUCLEOTIDE SEQUENCE</scope>
    <source>
        <strain evidence="7">Bin.250</strain>
    </source>
</reference>
<dbReference type="NCBIfam" id="NF004609">
    <property type="entry name" value="PRK05939.1"/>
    <property type="match status" value="1"/>
</dbReference>
<dbReference type="InterPro" id="IPR015421">
    <property type="entry name" value="PyrdxlP-dep_Trfase_major"/>
</dbReference>
<dbReference type="InterPro" id="IPR015424">
    <property type="entry name" value="PyrdxlP-dep_Trfase"/>
</dbReference>
<proteinExistence type="inferred from homology"/>
<evidence type="ECO:0000313" key="8">
    <source>
        <dbReference type="Proteomes" id="UP000754644"/>
    </source>
</evidence>
<dbReference type="Pfam" id="PF01053">
    <property type="entry name" value="Cys_Met_Meta_PP"/>
    <property type="match status" value="1"/>
</dbReference>
<dbReference type="GO" id="GO:0003961">
    <property type="term" value="F:O-acetylhomoserine aminocarboxypropyltransferase activity"/>
    <property type="evidence" value="ECO:0007669"/>
    <property type="project" value="TreeGrafter"/>
</dbReference>
<evidence type="ECO:0000256" key="3">
    <source>
        <dbReference type="ARBA" id="ARBA00022679"/>
    </source>
</evidence>
<dbReference type="GO" id="GO:0030170">
    <property type="term" value="F:pyridoxal phosphate binding"/>
    <property type="evidence" value="ECO:0007669"/>
    <property type="project" value="InterPro"/>
</dbReference>
<dbReference type="EMBL" id="JABMOJ010000420">
    <property type="protein sequence ID" value="NQV65897.1"/>
    <property type="molecule type" value="Genomic_DNA"/>
</dbReference>
<sequence>MTDSDKTGESGFTSRVVHADRRGKIEHGSIHKPVHTAVTYAYDDARDLAAVFQGKQPGYTYGRQVNPTVTALQDKISLMENGIATAAFATGMAAIGTTLFSLLRRGDHIISSAFLFGNTNSLFNTFASHGIEVSFVDATDTALVAAAIQPNTRLVFVETIANPRTQVADLVGIGDLCEQHQLIFCVDNTMTTPYLFQPRSVKASLVVNSLTKYIGGHGNALGGAVTDTGNFDWSTFDNLYDNYKTGPVSLWGITQIKKKGLRDFGATLGPEAAHHLSVGSETLALRMERACTTSIILTEYLSQHSRVKQVYYPGLTDHPQFDRAAALFRHPGAIFSVELVDGVDCFDFINKLDLVICASNLGDTRSLAIPVAHSIFYEMGPERRASMGIADSLVRFSIGIEEPEDLLNDFEQALA</sequence>
<gene>
    <name evidence="7" type="ORF">HQ497_11090</name>
</gene>
<feature type="modified residue" description="N6-(pyridoxal phosphate)lysine" evidence="5">
    <location>
        <position position="212"/>
    </location>
</feature>
<dbReference type="PANTHER" id="PTHR43797:SF2">
    <property type="entry name" value="HOMOCYSTEINE_CYSTEINE SYNTHASE"/>
    <property type="match status" value="1"/>
</dbReference>
<dbReference type="PIRSF" id="PIRSF001434">
    <property type="entry name" value="CGS"/>
    <property type="match status" value="1"/>
</dbReference>
<keyword evidence="3" id="KW-0808">Transferase</keyword>